<feature type="transmembrane region" description="Helical" evidence="1">
    <location>
        <begin position="155"/>
        <end position="176"/>
    </location>
</feature>
<feature type="transmembrane region" description="Helical" evidence="1">
    <location>
        <begin position="103"/>
        <end position="124"/>
    </location>
</feature>
<feature type="transmembrane region" description="Helical" evidence="1">
    <location>
        <begin position="53"/>
        <end position="72"/>
    </location>
</feature>
<accession>A0A553JW55</accession>
<sequence>MPDFSGSAANSLEAIAEAGTTATISVMGYTASQLFVAIGLLGVANLVRARVPVLAGIGSALALLGAFGHTVYGGVNLTMLAMSQDMGAVDVHAAVLERTEQSAIPFLACGLLGTVIGFILLGAAVWRSGMLPRWVGPTMIAWVLVEFIGSGLSPWATYASLVLFVAVFTALALGVARSSIGHWQSAAEAGQEF</sequence>
<dbReference type="OrthoDB" id="5148077at2"/>
<keyword evidence="1" id="KW-0812">Transmembrane</keyword>
<name>A0A553JW55_9ACTN</name>
<dbReference type="RefSeq" id="WP_143939305.1">
    <property type="nucleotide sequence ID" value="NZ_VKKG01000007.1"/>
</dbReference>
<evidence type="ECO:0000256" key="1">
    <source>
        <dbReference type="SAM" id="Phobius"/>
    </source>
</evidence>
<keyword evidence="1" id="KW-1133">Transmembrane helix</keyword>
<feature type="transmembrane region" description="Helical" evidence="1">
    <location>
        <begin position="131"/>
        <end position="149"/>
    </location>
</feature>
<gene>
    <name evidence="2" type="ORF">FOJ82_14960</name>
</gene>
<evidence type="ECO:0008006" key="4">
    <source>
        <dbReference type="Google" id="ProtNLM"/>
    </source>
</evidence>
<keyword evidence="3" id="KW-1185">Reference proteome</keyword>
<comment type="caution">
    <text evidence="2">The sequence shown here is derived from an EMBL/GenBank/DDBJ whole genome shotgun (WGS) entry which is preliminary data.</text>
</comment>
<proteinExistence type="predicted"/>
<organism evidence="2 3">
    <name type="scientific">Tessaracoccus rhinocerotis</name>
    <dbReference type="NCBI Taxonomy" id="1689449"/>
    <lineage>
        <taxon>Bacteria</taxon>
        <taxon>Bacillati</taxon>
        <taxon>Actinomycetota</taxon>
        <taxon>Actinomycetes</taxon>
        <taxon>Propionibacteriales</taxon>
        <taxon>Propionibacteriaceae</taxon>
        <taxon>Tessaracoccus</taxon>
    </lineage>
</organism>
<protein>
    <recommendedName>
        <fullName evidence="4">DUF4386 family protein</fullName>
    </recommendedName>
</protein>
<feature type="transmembrane region" description="Helical" evidence="1">
    <location>
        <begin position="26"/>
        <end position="46"/>
    </location>
</feature>
<reference evidence="2 3" key="1">
    <citation type="submission" date="2019-07" db="EMBL/GenBank/DDBJ databases">
        <authorList>
            <person name="Zhou L.-Y."/>
        </authorList>
    </citation>
    <scope>NUCLEOTIDE SEQUENCE [LARGE SCALE GENOMIC DNA]</scope>
    <source>
        <strain evidence="2 3">YIM 101269</strain>
    </source>
</reference>
<dbReference type="AlphaFoldDB" id="A0A553JW55"/>
<keyword evidence="1" id="KW-0472">Membrane</keyword>
<dbReference type="Proteomes" id="UP000317638">
    <property type="component" value="Unassembled WGS sequence"/>
</dbReference>
<evidence type="ECO:0000313" key="3">
    <source>
        <dbReference type="Proteomes" id="UP000317638"/>
    </source>
</evidence>
<evidence type="ECO:0000313" key="2">
    <source>
        <dbReference type="EMBL" id="TRY16691.1"/>
    </source>
</evidence>
<dbReference type="EMBL" id="VKKG01000007">
    <property type="protein sequence ID" value="TRY16691.1"/>
    <property type="molecule type" value="Genomic_DNA"/>
</dbReference>